<dbReference type="CDD" id="cd01647">
    <property type="entry name" value="RT_LTR"/>
    <property type="match status" value="1"/>
</dbReference>
<dbReference type="GO" id="GO:0008270">
    <property type="term" value="F:zinc ion binding"/>
    <property type="evidence" value="ECO:0007669"/>
    <property type="project" value="UniProtKB-KW"/>
</dbReference>
<dbReference type="Pfam" id="PF00078">
    <property type="entry name" value="RVT_1"/>
    <property type="match status" value="1"/>
</dbReference>
<dbReference type="InterPro" id="IPR036397">
    <property type="entry name" value="RNaseH_sf"/>
</dbReference>
<dbReference type="SUPFAM" id="SSF53098">
    <property type="entry name" value="Ribonuclease H-like"/>
    <property type="match status" value="1"/>
</dbReference>
<keyword evidence="14" id="KW-1185">Reference proteome</keyword>
<name>A0A0C2IFQ4_THEKT</name>
<dbReference type="FunFam" id="3.10.20.370:FF:000001">
    <property type="entry name" value="Retrovirus-related Pol polyprotein from transposon 17.6-like protein"/>
    <property type="match status" value="1"/>
</dbReference>
<dbReference type="InterPro" id="IPR001878">
    <property type="entry name" value="Znf_CCHC"/>
</dbReference>
<dbReference type="Gene3D" id="2.40.70.10">
    <property type="entry name" value="Acid Proteases"/>
    <property type="match status" value="1"/>
</dbReference>
<feature type="domain" description="CCHC-type" evidence="10">
    <location>
        <begin position="115"/>
        <end position="128"/>
    </location>
</feature>
<dbReference type="SUPFAM" id="SSF56672">
    <property type="entry name" value="DNA/RNA polymerases"/>
    <property type="match status" value="1"/>
</dbReference>
<dbReference type="PANTHER" id="PTHR37984:SF5">
    <property type="entry name" value="PROTEIN NYNRIN-LIKE"/>
    <property type="match status" value="1"/>
</dbReference>
<keyword evidence="4" id="KW-0540">Nuclease</keyword>
<proteinExistence type="predicted"/>
<dbReference type="PANTHER" id="PTHR37984">
    <property type="entry name" value="PROTEIN CBG26694"/>
    <property type="match status" value="1"/>
</dbReference>
<keyword evidence="3" id="KW-0548">Nucleotidyltransferase</keyword>
<dbReference type="CDD" id="cd09274">
    <property type="entry name" value="RNase_HI_RT_Ty3"/>
    <property type="match status" value="1"/>
</dbReference>
<evidence type="ECO:0000256" key="9">
    <source>
        <dbReference type="SAM" id="MobiDB-lite"/>
    </source>
</evidence>
<evidence type="ECO:0000259" key="11">
    <source>
        <dbReference type="PROSITE" id="PS50878"/>
    </source>
</evidence>
<keyword evidence="2" id="KW-0808">Transferase</keyword>
<dbReference type="GO" id="GO:0003676">
    <property type="term" value="F:nucleic acid binding"/>
    <property type="evidence" value="ECO:0007669"/>
    <property type="project" value="InterPro"/>
</dbReference>
<dbReference type="Gene3D" id="1.10.340.70">
    <property type="match status" value="1"/>
</dbReference>
<evidence type="ECO:0000256" key="6">
    <source>
        <dbReference type="ARBA" id="ARBA00022801"/>
    </source>
</evidence>
<gene>
    <name evidence="13" type="ORF">RF11_02556</name>
</gene>
<dbReference type="Pfam" id="PF00665">
    <property type="entry name" value="rve"/>
    <property type="match status" value="1"/>
</dbReference>
<dbReference type="InterPro" id="IPR041588">
    <property type="entry name" value="Integrase_H2C2"/>
</dbReference>
<dbReference type="CDD" id="cd00303">
    <property type="entry name" value="retropepsin_like"/>
    <property type="match status" value="1"/>
</dbReference>
<dbReference type="PROSITE" id="PS50158">
    <property type="entry name" value="ZF_CCHC"/>
    <property type="match status" value="1"/>
</dbReference>
<dbReference type="FunFam" id="1.10.340.70:FF:000001">
    <property type="entry name" value="Retrovirus-related Pol polyprotein from transposon gypsy-like Protein"/>
    <property type="match status" value="1"/>
</dbReference>
<evidence type="ECO:0000259" key="12">
    <source>
        <dbReference type="PROSITE" id="PS50994"/>
    </source>
</evidence>
<evidence type="ECO:0000256" key="1">
    <source>
        <dbReference type="ARBA" id="ARBA00012493"/>
    </source>
</evidence>
<accession>A0A0C2IFQ4</accession>
<keyword evidence="6" id="KW-0378">Hydrolase</keyword>
<dbReference type="PROSITE" id="PS50878">
    <property type="entry name" value="RT_POL"/>
    <property type="match status" value="1"/>
</dbReference>
<dbReference type="PROSITE" id="PS50994">
    <property type="entry name" value="INTEGRASE"/>
    <property type="match status" value="1"/>
</dbReference>
<keyword evidence="8" id="KW-0863">Zinc-finger</keyword>
<dbReference type="AlphaFoldDB" id="A0A0C2IFQ4"/>
<organism evidence="13 14">
    <name type="scientific">Thelohanellus kitauei</name>
    <name type="common">Myxosporean</name>
    <dbReference type="NCBI Taxonomy" id="669202"/>
    <lineage>
        <taxon>Eukaryota</taxon>
        <taxon>Metazoa</taxon>
        <taxon>Cnidaria</taxon>
        <taxon>Myxozoa</taxon>
        <taxon>Myxosporea</taxon>
        <taxon>Bivalvulida</taxon>
        <taxon>Platysporina</taxon>
        <taxon>Myxobolidae</taxon>
        <taxon>Thelohanellus</taxon>
    </lineage>
</organism>
<feature type="region of interest" description="Disordered" evidence="9">
    <location>
        <begin position="1202"/>
        <end position="1229"/>
    </location>
</feature>
<dbReference type="GO" id="GO:0016787">
    <property type="term" value="F:hydrolase activity"/>
    <property type="evidence" value="ECO:0007669"/>
    <property type="project" value="UniProtKB-KW"/>
</dbReference>
<dbReference type="InterPro" id="IPR050951">
    <property type="entry name" value="Retrovirus_Pol_polyprotein"/>
</dbReference>
<keyword evidence="8" id="KW-0862">Zinc</keyword>
<evidence type="ECO:0000313" key="14">
    <source>
        <dbReference type="Proteomes" id="UP000031668"/>
    </source>
</evidence>
<dbReference type="Pfam" id="PF17917">
    <property type="entry name" value="RT_RNaseH"/>
    <property type="match status" value="1"/>
</dbReference>
<feature type="domain" description="Reverse transcriptase" evidence="11">
    <location>
        <begin position="346"/>
        <end position="524"/>
    </location>
</feature>
<dbReference type="InterPro" id="IPR012337">
    <property type="entry name" value="RNaseH-like_sf"/>
</dbReference>
<evidence type="ECO:0000256" key="7">
    <source>
        <dbReference type="ARBA" id="ARBA00022918"/>
    </source>
</evidence>
<dbReference type="InterPro" id="IPR001584">
    <property type="entry name" value="Integrase_cat-core"/>
</dbReference>
<dbReference type="InterPro" id="IPR043502">
    <property type="entry name" value="DNA/RNA_pol_sf"/>
</dbReference>
<dbReference type="GO" id="GO:0015074">
    <property type="term" value="P:DNA integration"/>
    <property type="evidence" value="ECO:0007669"/>
    <property type="project" value="InterPro"/>
</dbReference>
<dbReference type="Gene3D" id="3.30.70.270">
    <property type="match status" value="2"/>
</dbReference>
<dbReference type="EC" id="2.7.7.49" evidence="1"/>
<dbReference type="FunFam" id="3.30.70.270:FF:000020">
    <property type="entry name" value="Transposon Tf2-6 polyprotein-like Protein"/>
    <property type="match status" value="1"/>
</dbReference>
<dbReference type="InterPro" id="IPR021109">
    <property type="entry name" value="Peptidase_aspartic_dom_sf"/>
</dbReference>
<dbReference type="GO" id="GO:0003964">
    <property type="term" value="F:RNA-directed DNA polymerase activity"/>
    <property type="evidence" value="ECO:0007669"/>
    <property type="project" value="UniProtKB-KW"/>
</dbReference>
<evidence type="ECO:0000256" key="8">
    <source>
        <dbReference type="PROSITE-ProRule" id="PRU00047"/>
    </source>
</evidence>
<evidence type="ECO:0000256" key="3">
    <source>
        <dbReference type="ARBA" id="ARBA00022695"/>
    </source>
</evidence>
<dbReference type="InterPro" id="IPR043128">
    <property type="entry name" value="Rev_trsase/Diguanyl_cyclase"/>
</dbReference>
<sequence>MAMKNKLHTMKPDFDEKVIDDLCVENILKALPKTERAVVALKKDEGLTAVIKIAQQFFVDNLSSQTVGATDRSTSDRLDKICERLESIVKINQPRLYKPNYNTQRPHQEQSSAACWFCGKTDHIRRNCLAWKNRFRRTNRTVGAVDQPLIGTIYDGETRKSTQAIIDTGSPKSLINSDRVVSYEICDDYLPLFSINGTPLHIVGVKSLQVELGNRKVNEQFYVVRNLSFDAIIGRDILYKNKMIIDMARYRLHDNQPSNMVNLVHPWTTKNVFINPDLPNGFEKDLINLLSQFENSFAKSKWDVGRTKLYSHSIPVTSKFPVSKHCYRLPDALRTTAIECINMMLENKIIRPSRSSWRSPVTLPLKKDGSRRFCVDFRGLNEVICHDQYPLPNIREMLDRLAGSKYFTTLDINNAYWHIPIEESDKQKTAFSVGQGYGIYEFEVLPFGLSNAPASFQRTIDSVLKDEANALAYMDDIVIFSKSWEDHLTHIRNVLKLIAESGFKLSPTKCHFAKTKIRFLGYVIGHDGVEVDPERIDPITKWKVPASKKDLQKFLGVTGSYQSFIRNYSTIAAPLFDLLRKDVEFSWDSTHEDSFNQLKTKFSDLPRLRFIESGSDLVLQCDASGVGLGAVLLQEINGDRFPVSYAGRKLSQTEAKYSTTDREILAIKWSLEKFRPYLLGRHFIIETDHNPLVYLSKFRNTHDLRSRWLMYISSFNFTIRHIPGSKNMIADSLSRYTANTLSLEHLQELDKEIKDMVLFLKNNSDRRYIDICKDHNLWRNRKRLIIKENVLYFRNRNGLFSIVVPESCREQLIRSYHEIDTVHAGVDKTFSVIRDRYFWPFMYKDIENVVSCCDLCQKFKRENKKHKAPLVPMITLNKFEVWQSDILGPLCQSKRGNRYVILFIDPFTKWVEAFPSPNIDSGTVVNCLKQIISRFGVPKRLHTDQGAQYESNAVQTFCKERGINKTRTSAYHPEGNGLAERAIQTFKQKLKMLCSDNPENWDNMVYQVLLAIRSTPSKSTGFSPAELAYNTSLRTNSDADIMPIDHKAKPISDSQFDQARMNIIKNSKKYKTHYDKSSVSKVFQNGDKVLLKRPVTSGFEQRYDGPFEIIESRPPNNVIETKEGRLLNTHHNRLKLYKETTGEMKQMITNIDDEDDDKETISMETAKGNSQLEAKRIIKIPQENLSYVKKYLHSIFKRGGMSEDRTRTQENHLPQMSKFNGQSERGDRINSDKIDNIDILDSVDNL</sequence>
<keyword evidence="8" id="KW-0479">Metal-binding</keyword>
<evidence type="ECO:0000259" key="10">
    <source>
        <dbReference type="PROSITE" id="PS50158"/>
    </source>
</evidence>
<dbReference type="GO" id="GO:0004519">
    <property type="term" value="F:endonuclease activity"/>
    <property type="evidence" value="ECO:0007669"/>
    <property type="project" value="UniProtKB-KW"/>
</dbReference>
<protein>
    <recommendedName>
        <fullName evidence="1">RNA-directed DNA polymerase</fullName>
        <ecNumber evidence="1">2.7.7.49</ecNumber>
    </recommendedName>
</protein>
<dbReference type="Pfam" id="PF17921">
    <property type="entry name" value="Integrase_H2C2"/>
    <property type="match status" value="1"/>
</dbReference>
<keyword evidence="5" id="KW-0255">Endonuclease</keyword>
<dbReference type="FunFam" id="3.30.420.10:FF:000032">
    <property type="entry name" value="Retrovirus-related Pol polyprotein from transposon 297-like Protein"/>
    <property type="match status" value="1"/>
</dbReference>
<feature type="domain" description="Integrase catalytic" evidence="12">
    <location>
        <begin position="868"/>
        <end position="1032"/>
    </location>
</feature>
<evidence type="ECO:0000256" key="2">
    <source>
        <dbReference type="ARBA" id="ARBA00022679"/>
    </source>
</evidence>
<dbReference type="OMA" id="CENSGET"/>
<feature type="compositionally biased region" description="Polar residues" evidence="9">
    <location>
        <begin position="1211"/>
        <end position="1223"/>
    </location>
</feature>
<evidence type="ECO:0000313" key="13">
    <source>
        <dbReference type="EMBL" id="KII64129.1"/>
    </source>
</evidence>
<dbReference type="Gene3D" id="3.10.10.10">
    <property type="entry name" value="HIV Type 1 Reverse Transcriptase, subunit A, domain 1"/>
    <property type="match status" value="1"/>
</dbReference>
<dbReference type="InterPro" id="IPR000477">
    <property type="entry name" value="RT_dom"/>
</dbReference>
<dbReference type="Gene3D" id="3.30.420.10">
    <property type="entry name" value="Ribonuclease H-like superfamily/Ribonuclease H"/>
    <property type="match status" value="1"/>
</dbReference>
<dbReference type="InterPro" id="IPR041373">
    <property type="entry name" value="RT_RNaseH"/>
</dbReference>
<reference evidence="13 14" key="1">
    <citation type="journal article" date="2014" name="Genome Biol. Evol.">
        <title>The genome of the myxosporean Thelohanellus kitauei shows adaptations to nutrient acquisition within its fish host.</title>
        <authorList>
            <person name="Yang Y."/>
            <person name="Xiong J."/>
            <person name="Zhou Z."/>
            <person name="Huo F."/>
            <person name="Miao W."/>
            <person name="Ran C."/>
            <person name="Liu Y."/>
            <person name="Zhang J."/>
            <person name="Feng J."/>
            <person name="Wang M."/>
            <person name="Wang M."/>
            <person name="Wang L."/>
            <person name="Yao B."/>
        </authorList>
    </citation>
    <scope>NUCLEOTIDE SEQUENCE [LARGE SCALE GENOMIC DNA]</scope>
    <source>
        <strain evidence="13">Wuqing</strain>
    </source>
</reference>
<comment type="caution">
    <text evidence="13">The sequence shown here is derived from an EMBL/GenBank/DDBJ whole genome shotgun (WGS) entry which is preliminary data.</text>
</comment>
<dbReference type="EMBL" id="JWZT01004433">
    <property type="protein sequence ID" value="KII64129.1"/>
    <property type="molecule type" value="Genomic_DNA"/>
</dbReference>
<keyword evidence="7" id="KW-0695">RNA-directed DNA polymerase</keyword>
<evidence type="ECO:0000256" key="4">
    <source>
        <dbReference type="ARBA" id="ARBA00022722"/>
    </source>
</evidence>
<dbReference type="Gene3D" id="3.10.20.370">
    <property type="match status" value="1"/>
</dbReference>
<dbReference type="OrthoDB" id="5988672at2759"/>
<dbReference type="SUPFAM" id="SSF50630">
    <property type="entry name" value="Acid proteases"/>
    <property type="match status" value="1"/>
</dbReference>
<dbReference type="Proteomes" id="UP000031668">
    <property type="component" value="Unassembled WGS sequence"/>
</dbReference>
<evidence type="ECO:0000256" key="5">
    <source>
        <dbReference type="ARBA" id="ARBA00022759"/>
    </source>
</evidence>